<dbReference type="Proteomes" id="UP001195483">
    <property type="component" value="Unassembled WGS sequence"/>
</dbReference>
<name>A0AAE0SVW0_9BIVA</name>
<evidence type="ECO:0000313" key="2">
    <source>
        <dbReference type="EMBL" id="KAK3598508.1"/>
    </source>
</evidence>
<feature type="transmembrane region" description="Helical" evidence="1">
    <location>
        <begin position="61"/>
        <end position="83"/>
    </location>
</feature>
<evidence type="ECO:0000313" key="3">
    <source>
        <dbReference type="Proteomes" id="UP001195483"/>
    </source>
</evidence>
<keyword evidence="3" id="KW-1185">Reference proteome</keyword>
<keyword evidence="1" id="KW-0812">Transmembrane</keyword>
<reference evidence="2" key="2">
    <citation type="journal article" date="2021" name="Genome Biol. Evol.">
        <title>Developing a high-quality reference genome for a parasitic bivalve with doubly uniparental inheritance (Bivalvia: Unionida).</title>
        <authorList>
            <person name="Smith C.H."/>
        </authorList>
    </citation>
    <scope>NUCLEOTIDE SEQUENCE</scope>
    <source>
        <strain evidence="2">CHS0354</strain>
        <tissue evidence="2">Mantle</tissue>
    </source>
</reference>
<dbReference type="EMBL" id="JAEAOA010000110">
    <property type="protein sequence ID" value="KAK3598508.1"/>
    <property type="molecule type" value="Genomic_DNA"/>
</dbReference>
<reference evidence="2" key="3">
    <citation type="submission" date="2023-05" db="EMBL/GenBank/DDBJ databases">
        <authorList>
            <person name="Smith C.H."/>
        </authorList>
    </citation>
    <scope>NUCLEOTIDE SEQUENCE</scope>
    <source>
        <strain evidence="2">CHS0354</strain>
        <tissue evidence="2">Mantle</tissue>
    </source>
</reference>
<keyword evidence="1" id="KW-1133">Transmembrane helix</keyword>
<reference evidence="2" key="1">
    <citation type="journal article" date="2021" name="Genome Biol. Evol.">
        <title>A High-Quality Reference Genome for a Parasitic Bivalve with Doubly Uniparental Inheritance (Bivalvia: Unionida).</title>
        <authorList>
            <person name="Smith C.H."/>
        </authorList>
    </citation>
    <scope>NUCLEOTIDE SEQUENCE</scope>
    <source>
        <strain evidence="2">CHS0354</strain>
    </source>
</reference>
<evidence type="ECO:0000256" key="1">
    <source>
        <dbReference type="SAM" id="Phobius"/>
    </source>
</evidence>
<protein>
    <submittedName>
        <fullName evidence="2">Uncharacterized protein</fullName>
    </submittedName>
</protein>
<sequence>MDRNTFAYQHQYKNYELIRDSYSIKDSCVNDTTFSSLGYPMWTSFTVIFIPMHKSFFDFHMYMFFVPYVYVFFSMCICFFIPISQYFVLDVERFHSILLTGCLNILSAPTANIHVNVLLVQHLTGETEGQYVHIRV</sequence>
<gene>
    <name evidence="2" type="ORF">CHS0354_001046</name>
</gene>
<accession>A0AAE0SVW0</accession>
<comment type="caution">
    <text evidence="2">The sequence shown here is derived from an EMBL/GenBank/DDBJ whole genome shotgun (WGS) entry which is preliminary data.</text>
</comment>
<keyword evidence="1" id="KW-0472">Membrane</keyword>
<proteinExistence type="predicted"/>
<organism evidence="2 3">
    <name type="scientific">Potamilus streckersoni</name>
    <dbReference type="NCBI Taxonomy" id="2493646"/>
    <lineage>
        <taxon>Eukaryota</taxon>
        <taxon>Metazoa</taxon>
        <taxon>Spiralia</taxon>
        <taxon>Lophotrochozoa</taxon>
        <taxon>Mollusca</taxon>
        <taxon>Bivalvia</taxon>
        <taxon>Autobranchia</taxon>
        <taxon>Heteroconchia</taxon>
        <taxon>Palaeoheterodonta</taxon>
        <taxon>Unionida</taxon>
        <taxon>Unionoidea</taxon>
        <taxon>Unionidae</taxon>
        <taxon>Ambleminae</taxon>
        <taxon>Lampsilini</taxon>
        <taxon>Potamilus</taxon>
    </lineage>
</organism>
<dbReference type="AlphaFoldDB" id="A0AAE0SVW0"/>